<dbReference type="Proteomes" id="UP000717364">
    <property type="component" value="Unassembled WGS sequence"/>
</dbReference>
<comment type="caution">
    <text evidence="1">The sequence shown here is derived from an EMBL/GenBank/DDBJ whole genome shotgun (WGS) entry which is preliminary data.</text>
</comment>
<evidence type="ECO:0000313" key="2">
    <source>
        <dbReference type="Proteomes" id="UP000717364"/>
    </source>
</evidence>
<dbReference type="RefSeq" id="WP_215609138.1">
    <property type="nucleotide sequence ID" value="NZ_JADOES010000020.1"/>
</dbReference>
<reference evidence="1" key="2">
    <citation type="journal article" date="2021" name="Mar. Drugs">
        <title>Genome Reduction and Secondary Metabolism of the Marine Sponge-Associated Cyanobacterium Leptothoe.</title>
        <authorList>
            <person name="Konstantinou D."/>
            <person name="Popin R.V."/>
            <person name="Fewer D.P."/>
            <person name="Sivonen K."/>
            <person name="Gkelis S."/>
        </authorList>
    </citation>
    <scope>NUCLEOTIDE SEQUENCE</scope>
    <source>
        <strain evidence="1">TAU-MAC 1115</strain>
    </source>
</reference>
<proteinExistence type="predicted"/>
<name>A0A947DFH0_9CYAN</name>
<sequence>MAEYLTKKLGGRIMITQVKCTKCQSSTDDLWCNQYCQACWESFSTGVWWTVIEQLRGLGEENYGLKQIPLEMEQSQLPKS</sequence>
<gene>
    <name evidence="1" type="ORF">IXB50_11645</name>
</gene>
<accession>A0A947DFH0</accession>
<protein>
    <submittedName>
        <fullName evidence="1">Uncharacterized protein</fullName>
    </submittedName>
</protein>
<dbReference type="AlphaFoldDB" id="A0A947DFH0"/>
<dbReference type="EMBL" id="JADOES010000020">
    <property type="protein sequence ID" value="MBT9316073.1"/>
    <property type="molecule type" value="Genomic_DNA"/>
</dbReference>
<reference evidence="1" key="1">
    <citation type="submission" date="2020-11" db="EMBL/GenBank/DDBJ databases">
        <authorList>
            <person name="Konstantinou D."/>
            <person name="Gkelis S."/>
            <person name="Popin R."/>
            <person name="Fewer D."/>
            <person name="Sivonen K."/>
        </authorList>
    </citation>
    <scope>NUCLEOTIDE SEQUENCE</scope>
    <source>
        <strain evidence="1">TAU-MAC 1115</strain>
    </source>
</reference>
<organism evidence="1 2">
    <name type="scientific">Leptothoe spongobia TAU-MAC 1115</name>
    <dbReference type="NCBI Taxonomy" id="1967444"/>
    <lineage>
        <taxon>Bacteria</taxon>
        <taxon>Bacillati</taxon>
        <taxon>Cyanobacteriota</taxon>
        <taxon>Cyanophyceae</taxon>
        <taxon>Nodosilineales</taxon>
        <taxon>Cymatolegaceae</taxon>
        <taxon>Leptothoe</taxon>
        <taxon>Leptothoe spongobia</taxon>
    </lineage>
</organism>
<evidence type="ECO:0000313" key="1">
    <source>
        <dbReference type="EMBL" id="MBT9316073.1"/>
    </source>
</evidence>
<keyword evidence="2" id="KW-1185">Reference proteome</keyword>